<dbReference type="PANTHER" id="PTHR37439">
    <property type="entry name" value="PROTEIN CBG25991-RELATED"/>
    <property type="match status" value="1"/>
</dbReference>
<evidence type="ECO:0000313" key="3">
    <source>
        <dbReference type="EMBL" id="CAE18011.1"/>
    </source>
</evidence>
<dbReference type="InParanoid" id="Q7YWP6"/>
<feature type="chain" id="PRO_5004298333" evidence="2">
    <location>
        <begin position="20"/>
        <end position="100"/>
    </location>
</feature>
<dbReference type="UCSC" id="Y46G5A.34">
    <property type="organism name" value="c. elegans"/>
</dbReference>
<dbReference type="FunCoup" id="Q7YWP6">
    <property type="interactions" value="108"/>
</dbReference>
<keyword evidence="2" id="KW-0732">Signal</keyword>
<dbReference type="Proteomes" id="UP000001940">
    <property type="component" value="Chromosome II"/>
</dbReference>
<gene>
    <name evidence="3" type="ORF">CELE_Y46G5A.34</name>
    <name evidence="3 5" type="ORF">Y46G5A.34</name>
</gene>
<dbReference type="PeptideAtlas" id="Q7YWP6"/>
<sequence length="100" mass="10154">MLIELLISITVLASILVSCKKEKNEAAKLKPRNLDGKPGGPTPGGAKSANKSGGAGGGSGGAGDANSLLKNEVQEPPMKERPADDNETINDAKSNWGTVA</sequence>
<feature type="signal peptide" evidence="2">
    <location>
        <begin position="1"/>
        <end position="19"/>
    </location>
</feature>
<feature type="compositionally biased region" description="Polar residues" evidence="1">
    <location>
        <begin position="89"/>
        <end position="100"/>
    </location>
</feature>
<dbReference type="eggNOG" id="ENOG502TISU">
    <property type="taxonomic scope" value="Eukaryota"/>
</dbReference>
<feature type="compositionally biased region" description="Basic and acidic residues" evidence="1">
    <location>
        <begin position="24"/>
        <end position="35"/>
    </location>
</feature>
<organism evidence="3 4">
    <name type="scientific">Caenorhabditis elegans</name>
    <dbReference type="NCBI Taxonomy" id="6239"/>
    <lineage>
        <taxon>Eukaryota</taxon>
        <taxon>Metazoa</taxon>
        <taxon>Ecdysozoa</taxon>
        <taxon>Nematoda</taxon>
        <taxon>Chromadorea</taxon>
        <taxon>Rhabditida</taxon>
        <taxon>Rhabditina</taxon>
        <taxon>Rhabditomorpha</taxon>
        <taxon>Rhabditoidea</taxon>
        <taxon>Rhabditidae</taxon>
        <taxon>Peloderinae</taxon>
        <taxon>Caenorhabditis</taxon>
    </lineage>
</organism>
<dbReference type="PANTHER" id="PTHR37439:SF2">
    <property type="entry name" value="SECRETED PROTEIN"/>
    <property type="match status" value="1"/>
</dbReference>
<feature type="region of interest" description="Disordered" evidence="1">
    <location>
        <begin position="24"/>
        <end position="100"/>
    </location>
</feature>
<dbReference type="HOGENOM" id="CLU_188602_0_0_1"/>
<reference evidence="3 4" key="1">
    <citation type="journal article" date="1998" name="Science">
        <title>Genome sequence of the nematode C. elegans: a platform for investigating biology.</title>
        <authorList>
            <consortium name="The C. elegans sequencing consortium"/>
            <person name="Sulson J.E."/>
            <person name="Waterston R."/>
        </authorList>
    </citation>
    <scope>NUCLEOTIDE SEQUENCE [LARGE SCALE GENOMIC DNA]</scope>
    <source>
        <strain evidence="3 4">Bristol N2</strain>
    </source>
</reference>
<proteinExistence type="predicted"/>
<dbReference type="OrthoDB" id="5783911at2759"/>
<accession>Q7YWP6</accession>
<protein>
    <submittedName>
        <fullName evidence="3">Secreted protein</fullName>
    </submittedName>
</protein>
<dbReference type="AlphaFoldDB" id="Q7YWP6"/>
<feature type="compositionally biased region" description="Gly residues" evidence="1">
    <location>
        <begin position="53"/>
        <end position="63"/>
    </location>
</feature>
<evidence type="ECO:0000256" key="1">
    <source>
        <dbReference type="SAM" id="MobiDB-lite"/>
    </source>
</evidence>
<keyword evidence="4" id="KW-1185">Reference proteome</keyword>
<dbReference type="WormBase" id="Y46G5A.34">
    <property type="protein sequence ID" value="CE35090"/>
    <property type="gene ID" value="WBGene00012919"/>
</dbReference>
<evidence type="ECO:0000313" key="5">
    <source>
        <dbReference type="WormBase" id="Y46G5A.34"/>
    </source>
</evidence>
<dbReference type="Bgee" id="WBGene00012919">
    <property type="expression patterns" value="Expressed in adult organism and 3 other cell types or tissues"/>
</dbReference>
<dbReference type="AGR" id="WB:WBGene00012919"/>
<dbReference type="EMBL" id="BX284602">
    <property type="protein sequence ID" value="CAE18011.1"/>
    <property type="molecule type" value="Genomic_DNA"/>
</dbReference>
<dbReference type="PaxDb" id="6239-Y46G5A.34"/>
<evidence type="ECO:0000313" key="4">
    <source>
        <dbReference type="Proteomes" id="UP000001940"/>
    </source>
</evidence>
<dbReference type="PhylomeDB" id="Q7YWP6"/>
<name>Q7YWP6_CAEEL</name>
<evidence type="ECO:0000256" key="2">
    <source>
        <dbReference type="SAM" id="SignalP"/>
    </source>
</evidence>